<evidence type="ECO:0000313" key="3">
    <source>
        <dbReference type="Proteomes" id="UP000827721"/>
    </source>
</evidence>
<dbReference type="InterPro" id="IPR036873">
    <property type="entry name" value="Rhodanese-like_dom_sf"/>
</dbReference>
<organism evidence="2 3">
    <name type="scientific">Xanthoceras sorbifolium</name>
    <dbReference type="NCBI Taxonomy" id="99658"/>
    <lineage>
        <taxon>Eukaryota</taxon>
        <taxon>Viridiplantae</taxon>
        <taxon>Streptophyta</taxon>
        <taxon>Embryophyta</taxon>
        <taxon>Tracheophyta</taxon>
        <taxon>Spermatophyta</taxon>
        <taxon>Magnoliopsida</taxon>
        <taxon>eudicotyledons</taxon>
        <taxon>Gunneridae</taxon>
        <taxon>Pentapetalae</taxon>
        <taxon>rosids</taxon>
        <taxon>malvids</taxon>
        <taxon>Sapindales</taxon>
        <taxon>Sapindaceae</taxon>
        <taxon>Xanthoceroideae</taxon>
        <taxon>Xanthoceras</taxon>
    </lineage>
</organism>
<comment type="caution">
    <text evidence="2">The sequence shown here is derived from an EMBL/GenBank/DDBJ whole genome shotgun (WGS) entry which is preliminary data.</text>
</comment>
<dbReference type="PANTHER" id="PTHR47377">
    <property type="entry name" value="RHODANESE-LIKE DOMAIN-CONTAINING PROTEIN 4, CHLOROPLASTIC"/>
    <property type="match status" value="1"/>
</dbReference>
<evidence type="ECO:0000256" key="1">
    <source>
        <dbReference type="SAM" id="MobiDB-lite"/>
    </source>
</evidence>
<dbReference type="EMBL" id="JAFEMO010000001">
    <property type="protein sequence ID" value="KAH7576541.1"/>
    <property type="molecule type" value="Genomic_DNA"/>
</dbReference>
<dbReference type="InterPro" id="IPR044240">
    <property type="entry name" value="STR4-like"/>
</dbReference>
<dbReference type="Gene3D" id="3.40.250.10">
    <property type="entry name" value="Rhodanese-like domain"/>
    <property type="match status" value="1"/>
</dbReference>
<keyword evidence="3" id="KW-1185">Reference proteome</keyword>
<evidence type="ECO:0000313" key="2">
    <source>
        <dbReference type="EMBL" id="KAH7576541.1"/>
    </source>
</evidence>
<proteinExistence type="predicted"/>
<feature type="region of interest" description="Disordered" evidence="1">
    <location>
        <begin position="294"/>
        <end position="334"/>
    </location>
</feature>
<gene>
    <name evidence="2" type="ORF">JRO89_XS01G0104300</name>
</gene>
<sequence length="334" mass="37201">MVVSSSLPLQYHPKTHKSSISKPRSLSISTSRPLLRHSNLLQTLTKTHLSITIIDLLTSLPCLASETVLSSTEPVANKIDFDSIGNSIYDFINRYPFFVSGCAFIWIVVIPVIEYHLSKCKYIYAIWAFEKLRDDPNAQLLDIRNAKTMVSLGSPNLQSLNKKVVQVQFTKKDKKGFVKNVLNNFADPANTVLCILDNFDGYSLEAAELLFKKGFKEAYAIKYGVRGKKGWLVCFFSFNAIQRKVMPPALHILPKTIKKKVKTSQQLEINGVDQQTGDKNGSLSSGNVSVLQNQTKDLANVNETENINVGSRSSSPYPNYPDMKPPSSPTPSKP</sequence>
<protein>
    <recommendedName>
        <fullName evidence="4">Rhodanese-like domain-containing protein 4A, chloroplastic</fullName>
    </recommendedName>
</protein>
<dbReference type="PANTHER" id="PTHR47377:SF3">
    <property type="entry name" value="RHODANESE-LIKE DOMAIN-CONTAINING PROTEIN 4A, CHLOROPLASTIC"/>
    <property type="match status" value="1"/>
</dbReference>
<reference evidence="2 3" key="1">
    <citation type="submission" date="2021-02" db="EMBL/GenBank/DDBJ databases">
        <title>Plant Genome Project.</title>
        <authorList>
            <person name="Zhang R.-G."/>
        </authorList>
    </citation>
    <scope>NUCLEOTIDE SEQUENCE [LARGE SCALE GENOMIC DNA]</scope>
    <source>
        <tissue evidence="2">Leaves</tissue>
    </source>
</reference>
<dbReference type="Proteomes" id="UP000827721">
    <property type="component" value="Unassembled WGS sequence"/>
</dbReference>
<dbReference type="SUPFAM" id="SSF52821">
    <property type="entry name" value="Rhodanese/Cell cycle control phosphatase"/>
    <property type="match status" value="1"/>
</dbReference>
<feature type="compositionally biased region" description="Pro residues" evidence="1">
    <location>
        <begin position="323"/>
        <end position="334"/>
    </location>
</feature>
<feature type="compositionally biased region" description="Polar residues" evidence="1">
    <location>
        <begin position="294"/>
        <end position="317"/>
    </location>
</feature>
<evidence type="ECO:0008006" key="4">
    <source>
        <dbReference type="Google" id="ProtNLM"/>
    </source>
</evidence>
<accession>A0ABQ8IIN9</accession>
<name>A0ABQ8IIN9_9ROSI</name>